<gene>
    <name evidence="8" type="ORF">FBUS_03908</name>
</gene>
<evidence type="ECO:0000256" key="3">
    <source>
        <dbReference type="ARBA" id="ARBA00022692"/>
    </source>
</evidence>
<dbReference type="Proteomes" id="UP000728185">
    <property type="component" value="Unassembled WGS sequence"/>
</dbReference>
<feature type="binding site" evidence="6">
    <location>
        <position position="202"/>
    </location>
    <ligand>
        <name>Zn(2+)</name>
        <dbReference type="ChEBI" id="CHEBI:29105"/>
    </ligand>
</feature>
<name>A0A8E0VGM5_9TREM</name>
<dbReference type="GO" id="GO:0016020">
    <property type="term" value="C:membrane"/>
    <property type="evidence" value="ECO:0007669"/>
    <property type="project" value="UniProtKB-SubCell"/>
</dbReference>
<feature type="binding site" evidence="6">
    <location>
        <position position="77"/>
    </location>
    <ligand>
        <name>Zn(2+)</name>
        <dbReference type="ChEBI" id="CHEBI:29105"/>
    </ligand>
</feature>
<comment type="caution">
    <text evidence="8">The sequence shown here is derived from an EMBL/GenBank/DDBJ whole genome shotgun (WGS) entry which is preliminary data.</text>
</comment>
<feature type="non-terminal residue" evidence="8">
    <location>
        <position position="1"/>
    </location>
</feature>
<reference evidence="8" key="1">
    <citation type="submission" date="2019-05" db="EMBL/GenBank/DDBJ databases">
        <title>Annotation for the trematode Fasciolopsis buski.</title>
        <authorList>
            <person name="Choi Y.-J."/>
        </authorList>
    </citation>
    <scope>NUCLEOTIDE SEQUENCE</scope>
    <source>
        <strain evidence="8">HT</strain>
        <tissue evidence="8">Whole worm</tissue>
    </source>
</reference>
<feature type="binding site" evidence="6">
    <location>
        <position position="206"/>
    </location>
    <ligand>
        <name>Zn(2+)</name>
        <dbReference type="ChEBI" id="CHEBI:29105"/>
    </ligand>
</feature>
<evidence type="ECO:0000256" key="6">
    <source>
        <dbReference type="PIRSR" id="PIRSR604254-1"/>
    </source>
</evidence>
<comment type="similarity">
    <text evidence="2">Belongs to the ADIPOR family.</text>
</comment>
<evidence type="ECO:0000256" key="7">
    <source>
        <dbReference type="SAM" id="Phobius"/>
    </source>
</evidence>
<feature type="transmembrane region" description="Helical" evidence="7">
    <location>
        <begin position="150"/>
        <end position="169"/>
    </location>
</feature>
<keyword evidence="5 7" id="KW-0472">Membrane</keyword>
<proteinExistence type="inferred from homology"/>
<organism evidence="8 9">
    <name type="scientific">Fasciolopsis buskii</name>
    <dbReference type="NCBI Taxonomy" id="27845"/>
    <lineage>
        <taxon>Eukaryota</taxon>
        <taxon>Metazoa</taxon>
        <taxon>Spiralia</taxon>
        <taxon>Lophotrochozoa</taxon>
        <taxon>Platyhelminthes</taxon>
        <taxon>Trematoda</taxon>
        <taxon>Digenea</taxon>
        <taxon>Plagiorchiida</taxon>
        <taxon>Echinostomata</taxon>
        <taxon>Echinostomatoidea</taxon>
        <taxon>Fasciolidae</taxon>
        <taxon>Fasciolopsis</taxon>
    </lineage>
</organism>
<keyword evidence="4 7" id="KW-1133">Transmembrane helix</keyword>
<sequence length="227" mass="25992">FCFLLRWKNAPALPGRAYCPTELEQIANCVTHVPLVPLSLFGLIRLYGKAVTWSQWISAVVYGTAVCSLFMASSAFHLCSLLARDSRFRSILHLCDRVVIYLFIAASYTPWFSLREFHQSWGSFALWFIWISAIFGITFQCIFHERWKWIESLIYLVVGLWPSFVVIHMQEWSGLDLVLLGGVIYVIGVVFFKLDGHVPMAHAIWHCFVMVGAFLHYCAIDSFLIVG</sequence>
<dbReference type="GO" id="GO:0046872">
    <property type="term" value="F:metal ion binding"/>
    <property type="evidence" value="ECO:0007669"/>
    <property type="project" value="UniProtKB-KW"/>
</dbReference>
<evidence type="ECO:0000256" key="4">
    <source>
        <dbReference type="ARBA" id="ARBA00022989"/>
    </source>
</evidence>
<dbReference type="PANTHER" id="PTHR20855:SF3">
    <property type="entry name" value="LD03007P"/>
    <property type="match status" value="1"/>
</dbReference>
<dbReference type="EMBL" id="LUCM01010921">
    <property type="protein sequence ID" value="KAA0184775.1"/>
    <property type="molecule type" value="Genomic_DNA"/>
</dbReference>
<dbReference type="PANTHER" id="PTHR20855">
    <property type="entry name" value="ADIPOR/PROGESTIN RECEPTOR-RELATED"/>
    <property type="match status" value="1"/>
</dbReference>
<keyword evidence="6" id="KW-0862">Zinc</keyword>
<keyword evidence="9" id="KW-1185">Reference proteome</keyword>
<protein>
    <submittedName>
        <fullName evidence="8">Monocyte to macrophage differentiation-associated</fullName>
    </submittedName>
</protein>
<evidence type="ECO:0000256" key="1">
    <source>
        <dbReference type="ARBA" id="ARBA00004141"/>
    </source>
</evidence>
<evidence type="ECO:0000256" key="5">
    <source>
        <dbReference type="ARBA" id="ARBA00023136"/>
    </source>
</evidence>
<dbReference type="AlphaFoldDB" id="A0A8E0VGM5"/>
<feature type="transmembrane region" description="Helical" evidence="7">
    <location>
        <begin position="204"/>
        <end position="226"/>
    </location>
</feature>
<keyword evidence="6" id="KW-0479">Metal-binding</keyword>
<feature type="transmembrane region" description="Helical" evidence="7">
    <location>
        <begin position="124"/>
        <end position="143"/>
    </location>
</feature>
<dbReference type="OrthoDB" id="186812at2759"/>
<feature type="transmembrane region" description="Helical" evidence="7">
    <location>
        <begin position="94"/>
        <end position="112"/>
    </location>
</feature>
<keyword evidence="3 7" id="KW-0812">Transmembrane</keyword>
<evidence type="ECO:0000256" key="2">
    <source>
        <dbReference type="ARBA" id="ARBA00007018"/>
    </source>
</evidence>
<comment type="subcellular location">
    <subcellularLocation>
        <location evidence="1">Membrane</location>
        <topology evidence="1">Multi-pass membrane protein</topology>
    </subcellularLocation>
</comment>
<dbReference type="Pfam" id="PF03006">
    <property type="entry name" value="HlyIII"/>
    <property type="match status" value="1"/>
</dbReference>
<evidence type="ECO:0000313" key="9">
    <source>
        <dbReference type="Proteomes" id="UP000728185"/>
    </source>
</evidence>
<feature type="transmembrane region" description="Helical" evidence="7">
    <location>
        <begin position="175"/>
        <end position="192"/>
    </location>
</feature>
<evidence type="ECO:0000313" key="8">
    <source>
        <dbReference type="EMBL" id="KAA0184775.1"/>
    </source>
</evidence>
<feature type="transmembrane region" description="Helical" evidence="7">
    <location>
        <begin position="56"/>
        <end position="82"/>
    </location>
</feature>
<accession>A0A8E0VGM5</accession>
<dbReference type="InterPro" id="IPR004254">
    <property type="entry name" value="AdipoR/HlyIII-related"/>
</dbReference>